<evidence type="ECO:0000256" key="2">
    <source>
        <dbReference type="SAM" id="MobiDB-lite"/>
    </source>
</evidence>
<feature type="domain" description="CBS" evidence="3">
    <location>
        <begin position="218"/>
        <end position="275"/>
    </location>
</feature>
<dbReference type="Pfam" id="PF00571">
    <property type="entry name" value="CBS"/>
    <property type="match status" value="2"/>
</dbReference>
<dbReference type="EMBL" id="MU069438">
    <property type="protein sequence ID" value="KAF5843721.1"/>
    <property type="molecule type" value="Genomic_DNA"/>
</dbReference>
<feature type="compositionally biased region" description="Polar residues" evidence="2">
    <location>
        <begin position="99"/>
        <end position="119"/>
    </location>
</feature>
<feature type="domain" description="CBS" evidence="3">
    <location>
        <begin position="153"/>
        <end position="210"/>
    </location>
</feature>
<keyword evidence="1" id="KW-0129">CBS domain</keyword>
<dbReference type="PANTHER" id="PTHR34290:SF2">
    <property type="entry name" value="OS04G0668800 PROTEIN"/>
    <property type="match status" value="1"/>
</dbReference>
<evidence type="ECO:0000313" key="4">
    <source>
        <dbReference type="EMBL" id="KAF5843721.1"/>
    </source>
</evidence>
<organism evidence="4 5">
    <name type="scientific">Dunaliella salina</name>
    <name type="common">Green alga</name>
    <name type="synonym">Protococcus salinus</name>
    <dbReference type="NCBI Taxonomy" id="3046"/>
    <lineage>
        <taxon>Eukaryota</taxon>
        <taxon>Viridiplantae</taxon>
        <taxon>Chlorophyta</taxon>
        <taxon>core chlorophytes</taxon>
        <taxon>Chlorophyceae</taxon>
        <taxon>CS clade</taxon>
        <taxon>Chlamydomonadales</taxon>
        <taxon>Dunaliellaceae</taxon>
        <taxon>Dunaliella</taxon>
    </lineage>
</organism>
<dbReference type="SMART" id="SM00116">
    <property type="entry name" value="CBS"/>
    <property type="match status" value="2"/>
</dbReference>
<comment type="caution">
    <text evidence="4">The sequence shown here is derived from an EMBL/GenBank/DDBJ whole genome shotgun (WGS) entry which is preliminary data.</text>
</comment>
<dbReference type="Pfam" id="PF04134">
    <property type="entry name" value="DCC1-like"/>
    <property type="match status" value="1"/>
</dbReference>
<feature type="region of interest" description="Disordered" evidence="2">
    <location>
        <begin position="1"/>
        <end position="33"/>
    </location>
</feature>
<feature type="region of interest" description="Disordered" evidence="2">
    <location>
        <begin position="65"/>
        <end position="124"/>
    </location>
</feature>
<dbReference type="PANTHER" id="PTHR34290">
    <property type="entry name" value="SI:CH73-390P7.2"/>
    <property type="match status" value="1"/>
</dbReference>
<proteinExistence type="predicted"/>
<protein>
    <recommendedName>
        <fullName evidence="3">CBS domain-containing protein</fullName>
    </recommendedName>
</protein>
<evidence type="ECO:0000256" key="1">
    <source>
        <dbReference type="PROSITE-ProRule" id="PRU00703"/>
    </source>
</evidence>
<dbReference type="InterPro" id="IPR046342">
    <property type="entry name" value="CBS_dom_sf"/>
</dbReference>
<keyword evidence="5" id="KW-1185">Reference proteome</keyword>
<sequence length="448" mass="49045">MQTLPLGAPHISSRVHSSKFASTSPRVAATGHNGQMCLRSRGTTSRVKQVHAPLLLGEPSLLCTPRQHQLSSSRRGERVQVAVTSKESAERLPDPPLPDSNSMGESPASSTDNNGTDSNGVPRWDKTISASMDYDFLWSRNLECKFGGVAEIMRANDRGILTCSPGDTLEAIIPSLTQVTGMPVINDAGRLVGVISRKDIIKQKKAGGSLKSRVSKHMTSPAITVPVTASVQEAADVMLENKIRRLPIVDAEGQPVGIVARSDIFKPLFEDQYEEFMNKELAALQGPYQEEKKKKKKITWNIKYLYDGDCAMCNSLKRVLERQDGGRNRICFINIADDDYNPKRHMGITYDDAMETIHAIRPSGEVLTGTEALKAMFNEVGLGWVVKLTELPLVAALIDLLYNFLSANRLSLGGVGDAIIAAKRMDMSKAGQDTCADMDEECAVEDWI</sequence>
<dbReference type="InterPro" id="IPR000644">
    <property type="entry name" value="CBS_dom"/>
</dbReference>
<evidence type="ECO:0000313" key="5">
    <source>
        <dbReference type="Proteomes" id="UP000815325"/>
    </source>
</evidence>
<dbReference type="InterPro" id="IPR044691">
    <property type="entry name" value="DCC1_Trx"/>
</dbReference>
<gene>
    <name evidence="4" type="ORF">DUNSADRAFT_8236</name>
</gene>
<accession>A0ABQ7HA43</accession>
<dbReference type="Gene3D" id="3.10.580.10">
    <property type="entry name" value="CBS-domain"/>
    <property type="match status" value="1"/>
</dbReference>
<dbReference type="Proteomes" id="UP000815325">
    <property type="component" value="Unassembled WGS sequence"/>
</dbReference>
<dbReference type="SUPFAM" id="SSF54631">
    <property type="entry name" value="CBS-domain pair"/>
    <property type="match status" value="1"/>
</dbReference>
<evidence type="ECO:0000259" key="3">
    <source>
        <dbReference type="PROSITE" id="PS51371"/>
    </source>
</evidence>
<reference evidence="4" key="1">
    <citation type="submission" date="2017-08" db="EMBL/GenBank/DDBJ databases">
        <authorList>
            <person name="Polle J.E."/>
            <person name="Barry K."/>
            <person name="Cushman J."/>
            <person name="Schmutz J."/>
            <person name="Tran D."/>
            <person name="Hathwaick L.T."/>
            <person name="Yim W.C."/>
            <person name="Jenkins J."/>
            <person name="Mckie-Krisberg Z.M."/>
            <person name="Prochnik S."/>
            <person name="Lindquist E."/>
            <person name="Dockter R.B."/>
            <person name="Adam C."/>
            <person name="Molina H."/>
            <person name="Bunkerborg J."/>
            <person name="Jin E."/>
            <person name="Buchheim M."/>
            <person name="Magnuson J."/>
        </authorList>
    </citation>
    <scope>NUCLEOTIDE SEQUENCE</scope>
    <source>
        <strain evidence="4">CCAP 19/18</strain>
    </source>
</reference>
<dbReference type="PROSITE" id="PS51371">
    <property type="entry name" value="CBS"/>
    <property type="match status" value="2"/>
</dbReference>
<name>A0ABQ7HA43_DUNSA</name>
<dbReference type="InterPro" id="IPR007263">
    <property type="entry name" value="DCC1-like"/>
</dbReference>